<dbReference type="AlphaFoldDB" id="A0A6J7ZV21"/>
<feature type="domain" description="MAM" evidence="3">
    <location>
        <begin position="68"/>
        <end position="227"/>
    </location>
</feature>
<dbReference type="EMBL" id="CACVKT020000055">
    <property type="protein sequence ID" value="CAC5355490.1"/>
    <property type="molecule type" value="Genomic_DNA"/>
</dbReference>
<proteinExistence type="predicted"/>
<name>A0A6J7ZV21_MYTCO</name>
<reference evidence="4 5" key="1">
    <citation type="submission" date="2020-06" db="EMBL/GenBank/DDBJ databases">
        <authorList>
            <person name="Li R."/>
            <person name="Bekaert M."/>
        </authorList>
    </citation>
    <scope>NUCLEOTIDE SEQUENCE [LARGE SCALE GENOMIC DNA]</scope>
    <source>
        <strain evidence="5">wild</strain>
    </source>
</reference>
<organism evidence="4 5">
    <name type="scientific">Mytilus coruscus</name>
    <name type="common">Sea mussel</name>
    <dbReference type="NCBI Taxonomy" id="42192"/>
    <lineage>
        <taxon>Eukaryota</taxon>
        <taxon>Metazoa</taxon>
        <taxon>Spiralia</taxon>
        <taxon>Lophotrochozoa</taxon>
        <taxon>Mollusca</taxon>
        <taxon>Bivalvia</taxon>
        <taxon>Autobranchia</taxon>
        <taxon>Pteriomorphia</taxon>
        <taxon>Mytilida</taxon>
        <taxon>Mytiloidea</taxon>
        <taxon>Mytilidae</taxon>
        <taxon>Mytilinae</taxon>
        <taxon>Mytilus</taxon>
    </lineage>
</organism>
<accession>A0A6J7ZV21</accession>
<feature type="region of interest" description="Disordered" evidence="1">
    <location>
        <begin position="506"/>
        <end position="525"/>
    </location>
</feature>
<feature type="compositionally biased region" description="Polar residues" evidence="1">
    <location>
        <begin position="109"/>
        <end position="120"/>
    </location>
</feature>
<dbReference type="SUPFAM" id="SSF49899">
    <property type="entry name" value="Concanavalin A-like lectins/glucanases"/>
    <property type="match status" value="1"/>
</dbReference>
<evidence type="ECO:0000256" key="1">
    <source>
        <dbReference type="SAM" id="MobiDB-lite"/>
    </source>
</evidence>
<gene>
    <name evidence="4" type="ORF">MCOR_187</name>
</gene>
<dbReference type="SMART" id="SM00137">
    <property type="entry name" value="MAM"/>
    <property type="match status" value="1"/>
</dbReference>
<dbReference type="GO" id="GO:0016020">
    <property type="term" value="C:membrane"/>
    <property type="evidence" value="ECO:0007669"/>
    <property type="project" value="InterPro"/>
</dbReference>
<sequence length="584" mass="66253">MNLNVKQYTTSCLESKQCKLTEEQKNTINRSCNDTRSCTISTIIPNSCLYNDYGHVSISYSCTGIVNSRCTFENGTCGLTTVGYERYKWTMRSGKNPKTSTGPDRDHTTLSASGSNIYTRSQRRSKSNDTSDLLTRILVPSPKQCLTFWYHMYGEHINTLKVLQQNSTHYVQLWSKSDNQGNQCYFQSLELKYIGLYKIAFRAIRGNGYKGDIAVDDISLTNTTCKRALTNYSQTCLKTHKSISIPECSKYYLQSSKTKLIFDQEFDNCSVVYQDVQASTRTICNERTNSDICSFNLSNVVRKHPGCFLSSRLRIEYKCIGSVVGIVVEIVLLAGIVVLIICLIRRPVSFLNTKQKQKHGLDKSGYVGNQSASLASVTANTNNPNNQCIVTQSTNRYNIYDNTNFKDDIINSEYEYSNIAKADSVINKKGTTVAKYKNLECDVLNFDLVSNHNDYDIVNRTTETSFIKEPIHKTASTKSNMVLGHQETSFEGSEFNKLSKPTSFSEKKHHIKTEHDDDNCSSEEGPYDFAGSYRHKDADGNIYSHTDNVYDSTTYKRNDDDQEDKYDHFIGQKTEDLYDTSMQT</sequence>
<dbReference type="PANTHER" id="PTHR23282:SF101">
    <property type="entry name" value="MAM DOMAIN-CONTAINING PROTEIN"/>
    <property type="match status" value="1"/>
</dbReference>
<dbReference type="PANTHER" id="PTHR23282">
    <property type="entry name" value="APICAL ENDOSOMAL GLYCOPROTEIN PRECURSOR"/>
    <property type="match status" value="1"/>
</dbReference>
<dbReference type="CDD" id="cd06263">
    <property type="entry name" value="MAM"/>
    <property type="match status" value="1"/>
</dbReference>
<dbReference type="OrthoDB" id="6133804at2759"/>
<evidence type="ECO:0000256" key="2">
    <source>
        <dbReference type="SAM" id="Phobius"/>
    </source>
</evidence>
<dbReference type="InterPro" id="IPR000998">
    <property type="entry name" value="MAM_dom"/>
</dbReference>
<evidence type="ECO:0000313" key="5">
    <source>
        <dbReference type="Proteomes" id="UP000507470"/>
    </source>
</evidence>
<keyword evidence="2" id="KW-0812">Transmembrane</keyword>
<dbReference type="Pfam" id="PF00629">
    <property type="entry name" value="MAM"/>
    <property type="match status" value="1"/>
</dbReference>
<evidence type="ECO:0000313" key="4">
    <source>
        <dbReference type="EMBL" id="CAC5355490.1"/>
    </source>
</evidence>
<feature type="transmembrane region" description="Helical" evidence="2">
    <location>
        <begin position="320"/>
        <end position="344"/>
    </location>
</feature>
<keyword evidence="2" id="KW-0472">Membrane</keyword>
<evidence type="ECO:0000259" key="3">
    <source>
        <dbReference type="PROSITE" id="PS50060"/>
    </source>
</evidence>
<dbReference type="InterPro" id="IPR013320">
    <property type="entry name" value="ConA-like_dom_sf"/>
</dbReference>
<dbReference type="PROSITE" id="PS50060">
    <property type="entry name" value="MAM_2"/>
    <property type="match status" value="1"/>
</dbReference>
<keyword evidence="2" id="KW-1133">Transmembrane helix</keyword>
<protein>
    <recommendedName>
        <fullName evidence="3">MAM domain-containing protein</fullName>
    </recommendedName>
</protein>
<dbReference type="Proteomes" id="UP000507470">
    <property type="component" value="Unassembled WGS sequence"/>
</dbReference>
<dbReference type="Gene3D" id="2.60.120.200">
    <property type="match status" value="1"/>
</dbReference>
<keyword evidence="5" id="KW-1185">Reference proteome</keyword>
<feature type="region of interest" description="Disordered" evidence="1">
    <location>
        <begin position="93"/>
        <end position="127"/>
    </location>
</feature>
<dbReference type="InterPro" id="IPR051560">
    <property type="entry name" value="MAM_domain-containing"/>
</dbReference>